<dbReference type="AlphaFoldDB" id="A0A974PQ14"/>
<dbReference type="PROSITE" id="PS51318">
    <property type="entry name" value="TAT"/>
    <property type="match status" value="1"/>
</dbReference>
<accession>A0A974PQ14</accession>
<name>A0A974PQ14_9HYPH</name>
<feature type="domain" description="DSBA-like thioredoxin" evidence="1">
    <location>
        <begin position="106"/>
        <end position="216"/>
    </location>
</feature>
<reference evidence="2 3" key="1">
    <citation type="submission" date="2020-10" db="EMBL/GenBank/DDBJ databases">
        <title>Degradation of 1,4-Dioxane by Xanthobacter sp. YN2, via a Novel Group-2 Soluble Di-Iron Monooxygenase.</title>
        <authorList>
            <person name="Ma F."/>
            <person name="Wang Y."/>
            <person name="Yang J."/>
            <person name="Guo H."/>
            <person name="Su D."/>
            <person name="Yu L."/>
        </authorList>
    </citation>
    <scope>NUCLEOTIDE SEQUENCE [LARGE SCALE GENOMIC DNA]</scope>
    <source>
        <strain evidence="2 3">YN2</strain>
    </source>
</reference>
<dbReference type="SUPFAM" id="SSF52833">
    <property type="entry name" value="Thioredoxin-like"/>
    <property type="match status" value="1"/>
</dbReference>
<dbReference type="InterPro" id="IPR006311">
    <property type="entry name" value="TAT_signal"/>
</dbReference>
<evidence type="ECO:0000313" key="2">
    <source>
        <dbReference type="EMBL" id="QRG07649.1"/>
    </source>
</evidence>
<dbReference type="Proteomes" id="UP000596427">
    <property type="component" value="Chromosome"/>
</dbReference>
<protein>
    <submittedName>
        <fullName evidence="2">DsbA family protein</fullName>
    </submittedName>
</protein>
<keyword evidence="3" id="KW-1185">Reference proteome</keyword>
<organism evidence="2 3">
    <name type="scientific">Xanthobacter dioxanivorans</name>
    <dbReference type="NCBI Taxonomy" id="2528964"/>
    <lineage>
        <taxon>Bacteria</taxon>
        <taxon>Pseudomonadati</taxon>
        <taxon>Pseudomonadota</taxon>
        <taxon>Alphaproteobacteria</taxon>
        <taxon>Hyphomicrobiales</taxon>
        <taxon>Xanthobacteraceae</taxon>
        <taxon>Xanthobacter</taxon>
    </lineage>
</organism>
<proteinExistence type="predicted"/>
<dbReference type="RefSeq" id="WP_203194563.1">
    <property type="nucleotide sequence ID" value="NZ_CP063362.1"/>
</dbReference>
<evidence type="ECO:0000259" key="1">
    <source>
        <dbReference type="Pfam" id="PF01323"/>
    </source>
</evidence>
<dbReference type="Gene3D" id="3.40.30.10">
    <property type="entry name" value="Glutaredoxin"/>
    <property type="match status" value="1"/>
</dbReference>
<dbReference type="Pfam" id="PF01323">
    <property type="entry name" value="DSBA"/>
    <property type="match status" value="1"/>
</dbReference>
<dbReference type="EMBL" id="CP063362">
    <property type="protein sequence ID" value="QRG07649.1"/>
    <property type="molecule type" value="Genomic_DNA"/>
</dbReference>
<dbReference type="GO" id="GO:0016491">
    <property type="term" value="F:oxidoreductase activity"/>
    <property type="evidence" value="ECO:0007669"/>
    <property type="project" value="InterPro"/>
</dbReference>
<dbReference type="KEGG" id="xdi:EZH22_04435"/>
<dbReference type="InterPro" id="IPR001853">
    <property type="entry name" value="DSBA-like_thioredoxin_dom"/>
</dbReference>
<evidence type="ECO:0000313" key="3">
    <source>
        <dbReference type="Proteomes" id="UP000596427"/>
    </source>
</evidence>
<gene>
    <name evidence="2" type="ORF">EZH22_04435</name>
</gene>
<dbReference type="InterPro" id="IPR036249">
    <property type="entry name" value="Thioredoxin-like_sf"/>
</dbReference>
<sequence>MRRLGEAGGGGPAATALTRRTFLGAAGLGLFGASFPGATTGHAQPTAAAGIPISEEARRLLAALPGKAVMGARVPPLVTELVDFNAPGWRRSADDMRTLLAGDPGLAYAVVQAPRLDVGSVEAARVALAVLALDPPRFQAFYEALARGEGPIDGVRALNVVRAEGIDHYKVFRASNQPDVTDSLSRAVELVSALRVIDPPAYVIGGQVWTGEVDLARKRALIAAARACGGC</sequence>